<accession>A0A0F9M303</accession>
<proteinExistence type="predicted"/>
<reference evidence="1" key="1">
    <citation type="journal article" date="2015" name="Nature">
        <title>Complex archaea that bridge the gap between prokaryotes and eukaryotes.</title>
        <authorList>
            <person name="Spang A."/>
            <person name="Saw J.H."/>
            <person name="Jorgensen S.L."/>
            <person name="Zaremba-Niedzwiedzka K."/>
            <person name="Martijn J."/>
            <person name="Lind A.E."/>
            <person name="van Eijk R."/>
            <person name="Schleper C."/>
            <person name="Guy L."/>
            <person name="Ettema T.J."/>
        </authorList>
    </citation>
    <scope>NUCLEOTIDE SEQUENCE</scope>
</reference>
<name>A0A0F9M303_9ZZZZ</name>
<dbReference type="EMBL" id="LAZR01009711">
    <property type="protein sequence ID" value="KKM71015.1"/>
    <property type="molecule type" value="Genomic_DNA"/>
</dbReference>
<organism evidence="1">
    <name type="scientific">marine sediment metagenome</name>
    <dbReference type="NCBI Taxonomy" id="412755"/>
    <lineage>
        <taxon>unclassified sequences</taxon>
        <taxon>metagenomes</taxon>
        <taxon>ecological metagenomes</taxon>
    </lineage>
</organism>
<evidence type="ECO:0000313" key="1">
    <source>
        <dbReference type="EMBL" id="KKM71015.1"/>
    </source>
</evidence>
<gene>
    <name evidence="1" type="ORF">LCGC14_1434860</name>
</gene>
<dbReference type="AlphaFoldDB" id="A0A0F9M303"/>
<sequence length="93" mass="10686">MSDHRQEIATAIWVLVDDFGDDRWSGLIHVVQRGITIGHLFGAFVELELLEVELTPAIVRAVWAVREECTADVPRCDHLLRPLYDLVIEKYDE</sequence>
<comment type="caution">
    <text evidence="1">The sequence shown here is derived from an EMBL/GenBank/DDBJ whole genome shotgun (WGS) entry which is preliminary data.</text>
</comment>
<protein>
    <submittedName>
        <fullName evidence="1">Uncharacterized protein</fullName>
    </submittedName>
</protein>